<evidence type="ECO:0000313" key="8">
    <source>
        <dbReference type="EMBL" id="KNF08385.1"/>
    </source>
</evidence>
<dbReference type="GO" id="GO:0005886">
    <property type="term" value="C:plasma membrane"/>
    <property type="evidence" value="ECO:0007669"/>
    <property type="project" value="UniProtKB-SubCell"/>
</dbReference>
<organism evidence="8 9">
    <name type="scientific">Gottschalkia purinilytica</name>
    <name type="common">Clostridium purinilyticum</name>
    <dbReference type="NCBI Taxonomy" id="1503"/>
    <lineage>
        <taxon>Bacteria</taxon>
        <taxon>Bacillati</taxon>
        <taxon>Bacillota</taxon>
        <taxon>Tissierellia</taxon>
        <taxon>Tissierellales</taxon>
        <taxon>Gottschalkiaceae</taxon>
        <taxon>Gottschalkia</taxon>
    </lineage>
</organism>
<dbReference type="AlphaFoldDB" id="A0A0L0WAN2"/>
<feature type="transmembrane region" description="Helical" evidence="7">
    <location>
        <begin position="90"/>
        <end position="111"/>
    </location>
</feature>
<dbReference type="EMBL" id="LGSS01000007">
    <property type="protein sequence ID" value="KNF08385.1"/>
    <property type="molecule type" value="Genomic_DNA"/>
</dbReference>
<evidence type="ECO:0000256" key="1">
    <source>
        <dbReference type="ARBA" id="ARBA00004651"/>
    </source>
</evidence>
<comment type="similarity">
    <text evidence="2">Belongs to the UPF0718 family.</text>
</comment>
<dbReference type="PATRIC" id="fig|1503.3.peg.2998"/>
<feature type="transmembrane region" description="Helical" evidence="7">
    <location>
        <begin position="22"/>
        <end position="39"/>
    </location>
</feature>
<feature type="transmembrane region" description="Helical" evidence="7">
    <location>
        <begin position="118"/>
        <end position="135"/>
    </location>
</feature>
<dbReference type="PANTHER" id="PTHR34184:SF4">
    <property type="entry name" value="UPF0718 PROTEIN YCGR"/>
    <property type="match status" value="1"/>
</dbReference>
<accession>A0A0L0WAN2</accession>
<keyword evidence="6 7" id="KW-0472">Membrane</keyword>
<keyword evidence="4 7" id="KW-0812">Transmembrane</keyword>
<keyword evidence="9" id="KW-1185">Reference proteome</keyword>
<feature type="transmembrane region" description="Helical" evidence="7">
    <location>
        <begin position="337"/>
        <end position="354"/>
    </location>
</feature>
<proteinExistence type="inferred from homology"/>
<comment type="caution">
    <text evidence="8">The sequence shown here is derived from an EMBL/GenBank/DDBJ whole genome shotgun (WGS) entry which is preliminary data.</text>
</comment>
<gene>
    <name evidence="8" type="ORF">CLPU_7c00130</name>
</gene>
<evidence type="ECO:0000256" key="7">
    <source>
        <dbReference type="SAM" id="Phobius"/>
    </source>
</evidence>
<evidence type="ECO:0000256" key="6">
    <source>
        <dbReference type="ARBA" id="ARBA00023136"/>
    </source>
</evidence>
<dbReference type="Proteomes" id="UP000037267">
    <property type="component" value="Unassembled WGS sequence"/>
</dbReference>
<keyword evidence="5 7" id="KW-1133">Transmembrane helix</keyword>
<comment type="subcellular location">
    <subcellularLocation>
        <location evidence="1">Cell membrane</location>
        <topology evidence="1">Multi-pass membrane protein</topology>
    </subcellularLocation>
</comment>
<evidence type="ECO:0000256" key="4">
    <source>
        <dbReference type="ARBA" id="ARBA00022692"/>
    </source>
</evidence>
<sequence>MSIISTLENIIRSSISALNGSSFWIVISYALAGILHNVLNPEKFQKMLGNKKFSSILKSTISGMLLPICSCGVFPLGVSMYYSGAYLGPTLSFMTATPIINPAAIILSLGLLGKEITIIYLIAGFTVPIITGLLANKFAGDEICYIDGADEFDDDFDILDDEEKDSRSLREKLVEGLKWGFLDLGKSISKYIIPGMLLAGFILTIVPQHFIQEYLGNPSLISLGGIAIIAALMYVCAVGHIPFIAAIVASGASPGVAITFLMAGAATNLPELISMYKMIGKRTTTIYLSTTLIFSFMFGYLANRTLLENFIPVVNFDSSKKTIKIAKSLIINAPDSVRYLCSLIVFFLFVYAIWPKLKKLVISESV</sequence>
<feature type="transmembrane region" description="Helical" evidence="7">
    <location>
        <begin position="60"/>
        <end position="84"/>
    </location>
</feature>
<feature type="transmembrane region" description="Helical" evidence="7">
    <location>
        <begin position="191"/>
        <end position="211"/>
    </location>
</feature>
<feature type="transmembrane region" description="Helical" evidence="7">
    <location>
        <begin position="285"/>
        <end position="302"/>
    </location>
</feature>
<evidence type="ECO:0000256" key="2">
    <source>
        <dbReference type="ARBA" id="ARBA00006386"/>
    </source>
</evidence>
<dbReference type="OrthoDB" id="9810876at2"/>
<keyword evidence="3" id="KW-1003">Cell membrane</keyword>
<evidence type="ECO:0000256" key="5">
    <source>
        <dbReference type="ARBA" id="ARBA00022989"/>
    </source>
</evidence>
<name>A0A0L0WAN2_GOTPU</name>
<evidence type="ECO:0000256" key="3">
    <source>
        <dbReference type="ARBA" id="ARBA00022475"/>
    </source>
</evidence>
<feature type="transmembrane region" description="Helical" evidence="7">
    <location>
        <begin position="223"/>
        <end position="249"/>
    </location>
</feature>
<dbReference type="InterPro" id="IPR052923">
    <property type="entry name" value="UPF0718"/>
</dbReference>
<dbReference type="PANTHER" id="PTHR34184">
    <property type="entry name" value="UPF0718 PROTEIN YCGR"/>
    <property type="match status" value="1"/>
</dbReference>
<evidence type="ECO:0000313" key="9">
    <source>
        <dbReference type="Proteomes" id="UP000037267"/>
    </source>
</evidence>
<protein>
    <submittedName>
        <fullName evidence="8">Putative permease</fullName>
    </submittedName>
</protein>
<dbReference type="InterPro" id="IPR005524">
    <property type="entry name" value="DUF318"/>
</dbReference>
<dbReference type="NCBIfam" id="NF040736">
    <property type="entry name" value="efflux_SaoE"/>
    <property type="match status" value="1"/>
</dbReference>
<reference evidence="9" key="1">
    <citation type="submission" date="2015-07" db="EMBL/GenBank/DDBJ databases">
        <title>Draft genome sequence of the purine-degrading Gottschalkia purinilyticum DSM 1384 (formerly Clostridium purinilyticum).</title>
        <authorList>
            <person name="Poehlein A."/>
            <person name="Schiel-Bengelsdorf B."/>
            <person name="Bengelsdorf F.R."/>
            <person name="Daniel R."/>
            <person name="Duerre P."/>
        </authorList>
    </citation>
    <scope>NUCLEOTIDE SEQUENCE [LARGE SCALE GENOMIC DNA]</scope>
    <source>
        <strain evidence="9">DSM 1384</strain>
    </source>
</reference>
<dbReference type="STRING" id="1503.CLPU_7c00130"/>
<dbReference type="RefSeq" id="WP_050355224.1">
    <property type="nucleotide sequence ID" value="NZ_LGSS01000007.1"/>
</dbReference>
<dbReference type="Pfam" id="PF03773">
    <property type="entry name" value="ArsP_1"/>
    <property type="match status" value="1"/>
</dbReference>